<reference evidence="6 7" key="1">
    <citation type="submission" date="2019-04" db="EMBL/GenBank/DDBJ databases">
        <title>Flavobacterium sp. GS03.</title>
        <authorList>
            <person name="Kim H."/>
        </authorList>
    </citation>
    <scope>NUCLEOTIDE SEQUENCE [LARGE SCALE GENOMIC DNA]</scope>
    <source>
        <strain evidence="6 7">GS03</strain>
    </source>
</reference>
<proteinExistence type="inferred from homology"/>
<evidence type="ECO:0000259" key="5">
    <source>
        <dbReference type="Pfam" id="PF05175"/>
    </source>
</evidence>
<dbReference type="InterPro" id="IPR029063">
    <property type="entry name" value="SAM-dependent_MTases_sf"/>
</dbReference>
<keyword evidence="7" id="KW-1185">Reference proteome</keyword>
<evidence type="ECO:0000256" key="3">
    <source>
        <dbReference type="ARBA" id="ARBA00022679"/>
    </source>
</evidence>
<evidence type="ECO:0000256" key="1">
    <source>
        <dbReference type="ARBA" id="ARBA00006149"/>
    </source>
</evidence>
<dbReference type="SUPFAM" id="SSF53335">
    <property type="entry name" value="S-adenosyl-L-methionine-dependent methyltransferases"/>
    <property type="match status" value="1"/>
</dbReference>
<dbReference type="Proteomes" id="UP000296862">
    <property type="component" value="Chromosome"/>
</dbReference>
<dbReference type="GO" id="GO:0032259">
    <property type="term" value="P:methylation"/>
    <property type="evidence" value="ECO:0007669"/>
    <property type="project" value="UniProtKB-KW"/>
</dbReference>
<dbReference type="GO" id="GO:0035657">
    <property type="term" value="C:eRF1 methyltransferase complex"/>
    <property type="evidence" value="ECO:0007669"/>
    <property type="project" value="TreeGrafter"/>
</dbReference>
<dbReference type="CDD" id="cd02440">
    <property type="entry name" value="AdoMet_MTases"/>
    <property type="match status" value="1"/>
</dbReference>
<dbReference type="EC" id="2.1.1.297" evidence="6"/>
<dbReference type="EMBL" id="CP038810">
    <property type="protein sequence ID" value="QBZ96862.1"/>
    <property type="molecule type" value="Genomic_DNA"/>
</dbReference>
<evidence type="ECO:0000313" key="7">
    <source>
        <dbReference type="Proteomes" id="UP000296862"/>
    </source>
</evidence>
<comment type="similarity">
    <text evidence="1">Belongs to the eukaryotic/archaeal PrmC-related family.</text>
</comment>
<dbReference type="PANTHER" id="PTHR45875:SF1">
    <property type="entry name" value="METHYLTRANSFERASE N6AMT1"/>
    <property type="match status" value="1"/>
</dbReference>
<dbReference type="Pfam" id="PF05175">
    <property type="entry name" value="MTS"/>
    <property type="match status" value="1"/>
</dbReference>
<protein>
    <submittedName>
        <fullName evidence="6">Release factor glutamine methyltransferase</fullName>
        <ecNumber evidence="6">2.1.1.297</ecNumber>
    </submittedName>
</protein>
<dbReference type="InterPro" id="IPR052190">
    <property type="entry name" value="Euk-Arch_PrmC-MTase"/>
</dbReference>
<keyword evidence="3 6" id="KW-0808">Transferase</keyword>
<name>A0A4P7PRX2_9FLAO</name>
<dbReference type="GO" id="GO:0003676">
    <property type="term" value="F:nucleic acid binding"/>
    <property type="evidence" value="ECO:0007669"/>
    <property type="project" value="InterPro"/>
</dbReference>
<dbReference type="InterPro" id="IPR002052">
    <property type="entry name" value="DNA_methylase_N6_adenine_CS"/>
</dbReference>
<evidence type="ECO:0000256" key="4">
    <source>
        <dbReference type="ARBA" id="ARBA00022691"/>
    </source>
</evidence>
<evidence type="ECO:0000256" key="2">
    <source>
        <dbReference type="ARBA" id="ARBA00022603"/>
    </source>
</evidence>
<dbReference type="GO" id="GO:0102559">
    <property type="term" value="F:peptide chain release factor N(5)-glutamine methyltransferase activity"/>
    <property type="evidence" value="ECO:0007669"/>
    <property type="project" value="UniProtKB-EC"/>
</dbReference>
<dbReference type="RefSeq" id="WP_246034124.1">
    <property type="nucleotide sequence ID" value="NZ_CP038810.1"/>
</dbReference>
<accession>A0A4P7PRX2</accession>
<dbReference type="InterPro" id="IPR007848">
    <property type="entry name" value="Small_mtfrase_dom"/>
</dbReference>
<dbReference type="AlphaFoldDB" id="A0A4P7PRX2"/>
<dbReference type="PROSITE" id="PS00092">
    <property type="entry name" value="N6_MTASE"/>
    <property type="match status" value="1"/>
</dbReference>
<feature type="domain" description="Methyltransferase small" evidence="5">
    <location>
        <begin position="5"/>
        <end position="94"/>
    </location>
</feature>
<evidence type="ECO:0000313" key="6">
    <source>
        <dbReference type="EMBL" id="QBZ96862.1"/>
    </source>
</evidence>
<sequence length="175" mass="19872">MTFSTNILLDFVKKLDLQNKSFLELGCGSGIISLLAAKNGAAVTASDVNQIALDFLETNASKNKLKLKIIYSDLFDNLKNQTFDYIIINPPYYPKTPKNIKEHAWFCGENFEYFEKLFVQLPNYLAAGDCYMILSQDCDIEKIKAIALRNALAFELVFEKKNLVETNYLFKVASL</sequence>
<organism evidence="6 7">
    <name type="scientific">Flavobacterium sangjuense</name>
    <dbReference type="NCBI Taxonomy" id="2518177"/>
    <lineage>
        <taxon>Bacteria</taxon>
        <taxon>Pseudomonadati</taxon>
        <taxon>Bacteroidota</taxon>
        <taxon>Flavobacteriia</taxon>
        <taxon>Flavobacteriales</taxon>
        <taxon>Flavobacteriaceae</taxon>
        <taxon>Flavobacterium</taxon>
    </lineage>
</organism>
<keyword evidence="2 6" id="KW-0489">Methyltransferase</keyword>
<gene>
    <name evidence="6" type="primary">prmC_2</name>
    <name evidence="6" type="ORF">GS03_00345</name>
</gene>
<keyword evidence="4" id="KW-0949">S-adenosyl-L-methionine</keyword>
<dbReference type="PANTHER" id="PTHR45875">
    <property type="entry name" value="METHYLTRANSFERASE N6AMT1"/>
    <property type="match status" value="1"/>
</dbReference>
<dbReference type="Gene3D" id="3.40.50.150">
    <property type="entry name" value="Vaccinia Virus protein VP39"/>
    <property type="match status" value="1"/>
</dbReference>
<dbReference type="KEGG" id="fsn:GS03_00345"/>